<dbReference type="GO" id="GO:0051307">
    <property type="term" value="P:meiotic chromosome separation"/>
    <property type="evidence" value="ECO:0007669"/>
    <property type="project" value="TreeGrafter"/>
</dbReference>
<sequence>MVKDRALTTRSIANQFLPFISKSISSLHKRLSVTVPAPPDDLFRAYEFCLECCELVSHDPHAVQLQRLALIRCYQHWGWFTHASNDGMRFLEGLRAPGLSSDMGKCALSIIREAERFDKGFVQSFCNSTLKEYYKSPLPKCHFYKFSRQVLSLLFMSKETETSQPVETVMSVLRTVACEIKVEPGANWLEFLDLVSYCVHESLLAGDVWCAGVSKQLSEIASNYYNYKAIPQANLILRLYSAGLPHYHKDAVEYTPPYLDALKFLCQPLASLINSEKKKMVPGRVLTCYTAHLSVIQDIFLQFCHGLREFQRWTHHKECSGTDFNKTLLNVAMAASFISMRTQYRVEITGRLVEDVIASPWISPPDLKYLLASFHDIGVAFYSMKNLGKASLAFKICIRTVWTCVRLLCQIHVKNERKPSEECLSREAIIDFASKACGKSAFYLDVLQQHGAPEINKLLVFILENWSAAEALIKNLPDPTPIAKQYVKTQRRDHEIQKEEKDLKQTGF</sequence>
<evidence type="ECO:0000259" key="1">
    <source>
        <dbReference type="Pfam" id="PF25110"/>
    </source>
</evidence>
<dbReference type="GO" id="GO:0006508">
    <property type="term" value="P:proteolysis"/>
    <property type="evidence" value="ECO:0007669"/>
    <property type="project" value="InterPro"/>
</dbReference>
<dbReference type="PANTHER" id="PTHR12792:SF0">
    <property type="entry name" value="SEPARIN"/>
    <property type="match status" value="1"/>
</dbReference>
<dbReference type="GO" id="GO:0072686">
    <property type="term" value="C:mitotic spindle"/>
    <property type="evidence" value="ECO:0007669"/>
    <property type="project" value="TreeGrafter"/>
</dbReference>
<evidence type="ECO:0000259" key="2">
    <source>
        <dbReference type="Pfam" id="PF25113"/>
    </source>
</evidence>
<dbReference type="GO" id="GO:0005634">
    <property type="term" value="C:nucleus"/>
    <property type="evidence" value="ECO:0007669"/>
    <property type="project" value="InterPro"/>
</dbReference>
<dbReference type="AlphaFoldDB" id="A0AAU9ST32"/>
<keyword evidence="4" id="KW-1185">Reference proteome</keyword>
<dbReference type="EMBL" id="OU466862">
    <property type="protein sequence ID" value="CAH2071306.1"/>
    <property type="molecule type" value="Genomic_DNA"/>
</dbReference>
<dbReference type="InterPro" id="IPR056932">
    <property type="entry name" value="TPR_ESP1_2nd"/>
</dbReference>
<gene>
    <name evidence="3" type="ORF">TAV2_LOCUS21572</name>
</gene>
<evidence type="ECO:0000313" key="3">
    <source>
        <dbReference type="EMBL" id="CAH2071306.1"/>
    </source>
</evidence>
<dbReference type="PANTHER" id="PTHR12792">
    <property type="entry name" value="EXTRA SPINDLE POLES 1-RELATED"/>
    <property type="match status" value="1"/>
</dbReference>
<name>A0AAU9ST32_THLAR</name>
<dbReference type="InterPro" id="IPR056933">
    <property type="entry name" value="TPR_ESP1"/>
</dbReference>
<dbReference type="GO" id="GO:0005737">
    <property type="term" value="C:cytoplasm"/>
    <property type="evidence" value="ECO:0007669"/>
    <property type="project" value="TreeGrafter"/>
</dbReference>
<reference evidence="3 4" key="1">
    <citation type="submission" date="2022-03" db="EMBL/GenBank/DDBJ databases">
        <authorList>
            <person name="Nunn A."/>
            <person name="Chopra R."/>
            <person name="Nunn A."/>
            <person name="Contreras Garrido A."/>
        </authorList>
    </citation>
    <scope>NUCLEOTIDE SEQUENCE [LARGE SCALE GENOMIC DNA]</scope>
</reference>
<dbReference type="GO" id="GO:0004197">
    <property type="term" value="F:cysteine-type endopeptidase activity"/>
    <property type="evidence" value="ECO:0007669"/>
    <property type="project" value="InterPro"/>
</dbReference>
<dbReference type="Pfam" id="PF25113">
    <property type="entry name" value="TPR_ESP1_2nd"/>
    <property type="match status" value="2"/>
</dbReference>
<accession>A0AAU9ST32</accession>
<dbReference type="InterPro" id="IPR005314">
    <property type="entry name" value="Peptidase_C50"/>
</dbReference>
<feature type="domain" description="Separase-like TPR repeats region" evidence="1">
    <location>
        <begin position="4"/>
        <end position="96"/>
    </location>
</feature>
<feature type="domain" description="Separase-like TPR repeats region" evidence="1">
    <location>
        <begin position="99"/>
        <end position="154"/>
    </location>
</feature>
<protein>
    <submittedName>
        <fullName evidence="3">Uncharacterized protein</fullName>
    </submittedName>
</protein>
<feature type="domain" description="Separase-like second TPR repeats region" evidence="2">
    <location>
        <begin position="248"/>
        <end position="280"/>
    </location>
</feature>
<proteinExistence type="predicted"/>
<dbReference type="Pfam" id="PF25110">
    <property type="entry name" value="TPR_ESP1"/>
    <property type="match status" value="2"/>
</dbReference>
<dbReference type="Proteomes" id="UP000836841">
    <property type="component" value="Chromosome 6"/>
</dbReference>
<feature type="domain" description="Separase-like second TPR repeats region" evidence="2">
    <location>
        <begin position="163"/>
        <end position="245"/>
    </location>
</feature>
<organism evidence="3 4">
    <name type="scientific">Thlaspi arvense</name>
    <name type="common">Field penny-cress</name>
    <dbReference type="NCBI Taxonomy" id="13288"/>
    <lineage>
        <taxon>Eukaryota</taxon>
        <taxon>Viridiplantae</taxon>
        <taxon>Streptophyta</taxon>
        <taxon>Embryophyta</taxon>
        <taxon>Tracheophyta</taxon>
        <taxon>Spermatophyta</taxon>
        <taxon>Magnoliopsida</taxon>
        <taxon>eudicotyledons</taxon>
        <taxon>Gunneridae</taxon>
        <taxon>Pentapetalae</taxon>
        <taxon>rosids</taxon>
        <taxon>malvids</taxon>
        <taxon>Brassicales</taxon>
        <taxon>Brassicaceae</taxon>
        <taxon>Thlaspideae</taxon>
        <taxon>Thlaspi</taxon>
    </lineage>
</organism>
<evidence type="ECO:0000313" key="4">
    <source>
        <dbReference type="Proteomes" id="UP000836841"/>
    </source>
</evidence>